<evidence type="ECO:0000256" key="2">
    <source>
        <dbReference type="ARBA" id="ARBA00009765"/>
    </source>
</evidence>
<evidence type="ECO:0000313" key="14">
    <source>
        <dbReference type="Proteomes" id="UP001201273"/>
    </source>
</evidence>
<feature type="transmembrane region" description="Helical" evidence="12">
    <location>
        <begin position="267"/>
        <end position="288"/>
    </location>
</feature>
<evidence type="ECO:0000256" key="11">
    <source>
        <dbReference type="SAM" id="Coils"/>
    </source>
</evidence>
<name>A0ABS8WD45_9GAMM</name>
<keyword evidence="8 12" id="KW-1133">Transmembrane helix</keyword>
<dbReference type="InterPro" id="IPR045861">
    <property type="entry name" value="CorA_cytoplasmic_dom"/>
</dbReference>
<reference evidence="13 14" key="1">
    <citation type="journal article" date="2022" name="Environ. Microbiol. Rep.">
        <title>Eco-phylogenetic analyses reveal divergent evolution of vitamin B12 metabolism in the marine bacterial family 'Psychromonadaceae'.</title>
        <authorList>
            <person name="Jin X."/>
            <person name="Yang Y."/>
            <person name="Cao H."/>
            <person name="Gao B."/>
            <person name="Zhao Z."/>
        </authorList>
    </citation>
    <scope>NUCLEOTIDE SEQUENCE [LARGE SCALE GENOMIC DNA]</scope>
    <source>
        <strain evidence="13 14">MKS20</strain>
    </source>
</reference>
<comment type="caution">
    <text evidence="13">The sequence shown here is derived from an EMBL/GenBank/DDBJ whole genome shotgun (WGS) entry which is preliminary data.</text>
</comment>
<evidence type="ECO:0000256" key="8">
    <source>
        <dbReference type="ARBA" id="ARBA00022989"/>
    </source>
</evidence>
<protein>
    <submittedName>
        <fullName evidence="13">Zinc transporter ZntB</fullName>
    </submittedName>
</protein>
<dbReference type="Proteomes" id="UP001201273">
    <property type="component" value="Unassembled WGS sequence"/>
</dbReference>
<dbReference type="PANTHER" id="PTHR46494:SF3">
    <property type="entry name" value="ZINC TRANSPORT PROTEIN ZNTB"/>
    <property type="match status" value="1"/>
</dbReference>
<accession>A0ABS8WD45</accession>
<keyword evidence="14" id="KW-1185">Reference proteome</keyword>
<evidence type="ECO:0000256" key="7">
    <source>
        <dbReference type="ARBA" id="ARBA00022833"/>
    </source>
</evidence>
<comment type="similarity">
    <text evidence="2">Belongs to the CorA metal ion transporter (MIT) (TC 1.A.35) family.</text>
</comment>
<keyword evidence="5" id="KW-0997">Cell inner membrane</keyword>
<keyword evidence="9" id="KW-0406">Ion transport</keyword>
<evidence type="ECO:0000256" key="9">
    <source>
        <dbReference type="ARBA" id="ARBA00023065"/>
    </source>
</evidence>
<organism evidence="13 14">
    <name type="scientific">Motilimonas cestriensis</name>
    <dbReference type="NCBI Taxonomy" id="2742685"/>
    <lineage>
        <taxon>Bacteria</taxon>
        <taxon>Pseudomonadati</taxon>
        <taxon>Pseudomonadota</taxon>
        <taxon>Gammaproteobacteria</taxon>
        <taxon>Alteromonadales</taxon>
        <taxon>Alteromonadales genera incertae sedis</taxon>
        <taxon>Motilimonas</taxon>
    </lineage>
</organism>
<keyword evidence="10 12" id="KW-0472">Membrane</keyword>
<dbReference type="Gene3D" id="3.30.460.20">
    <property type="entry name" value="CorA soluble domain-like"/>
    <property type="match status" value="1"/>
</dbReference>
<sequence length="326" mass="37100">MPINGLVHGLLLDGKGGATPVDTHQAITEWRPEDGKLWLHFDYTDATSRHWITQESGLSEHVVDALLAGETRPRVTGTNYGSASLIFLRGVNLNPTETPEDMVSIRLYVDDNRIISTRKRRLLSIDDIRKQLAQGDGPTCITEVISSLTERLTMRMQHVIDNLEQRIDNIEDELYQEEELTIGQEISSIRRQTITLKRYIAPQQAALSKLYESNYPWIDEAFRHEFKETANHLMRYVEELEVIVERAQIAYEERSDLLSEQLNQRMYVMSVVAAIFLPLGFLTGLLGINVGGIPGSENPAAFYIFIALLVSLTGSLIGLFWWKKWL</sequence>
<proteinExistence type="inferred from homology"/>
<dbReference type="SUPFAM" id="SSF143865">
    <property type="entry name" value="CorA soluble domain-like"/>
    <property type="match status" value="1"/>
</dbReference>
<evidence type="ECO:0000256" key="3">
    <source>
        <dbReference type="ARBA" id="ARBA00022448"/>
    </source>
</evidence>
<keyword evidence="3" id="KW-0813">Transport</keyword>
<dbReference type="CDD" id="cd12833">
    <property type="entry name" value="ZntB-like_1"/>
    <property type="match status" value="1"/>
</dbReference>
<dbReference type="Gene3D" id="1.20.58.340">
    <property type="entry name" value="Magnesium transport protein CorA, transmembrane region"/>
    <property type="match status" value="2"/>
</dbReference>
<dbReference type="RefSeq" id="WP_233053846.1">
    <property type="nucleotide sequence ID" value="NZ_JAIMJA010000016.1"/>
</dbReference>
<keyword evidence="6 12" id="KW-0812">Transmembrane</keyword>
<dbReference type="Pfam" id="PF01544">
    <property type="entry name" value="CorA"/>
    <property type="match status" value="1"/>
</dbReference>
<evidence type="ECO:0000256" key="4">
    <source>
        <dbReference type="ARBA" id="ARBA00022475"/>
    </source>
</evidence>
<evidence type="ECO:0000256" key="1">
    <source>
        <dbReference type="ARBA" id="ARBA00004651"/>
    </source>
</evidence>
<feature type="transmembrane region" description="Helical" evidence="12">
    <location>
        <begin position="300"/>
        <end position="322"/>
    </location>
</feature>
<dbReference type="EMBL" id="JAIMJA010000016">
    <property type="protein sequence ID" value="MCE2596198.1"/>
    <property type="molecule type" value="Genomic_DNA"/>
</dbReference>
<evidence type="ECO:0000256" key="6">
    <source>
        <dbReference type="ARBA" id="ARBA00022692"/>
    </source>
</evidence>
<evidence type="ECO:0000256" key="10">
    <source>
        <dbReference type="ARBA" id="ARBA00023136"/>
    </source>
</evidence>
<feature type="coiled-coil region" evidence="11">
    <location>
        <begin position="153"/>
        <end position="180"/>
    </location>
</feature>
<keyword evidence="7" id="KW-0862">Zinc</keyword>
<dbReference type="SUPFAM" id="SSF144083">
    <property type="entry name" value="Magnesium transport protein CorA, transmembrane region"/>
    <property type="match status" value="1"/>
</dbReference>
<dbReference type="PANTHER" id="PTHR46494">
    <property type="entry name" value="CORA FAMILY METAL ION TRANSPORTER (EUROFUNG)"/>
    <property type="match status" value="1"/>
</dbReference>
<dbReference type="InterPro" id="IPR045863">
    <property type="entry name" value="CorA_TM1_TM2"/>
</dbReference>
<evidence type="ECO:0000256" key="12">
    <source>
        <dbReference type="SAM" id="Phobius"/>
    </source>
</evidence>
<keyword evidence="11" id="KW-0175">Coiled coil</keyword>
<keyword evidence="4" id="KW-1003">Cell membrane</keyword>
<dbReference type="InterPro" id="IPR002523">
    <property type="entry name" value="MgTranspt_CorA/ZnTranspt_ZntB"/>
</dbReference>
<evidence type="ECO:0000313" key="13">
    <source>
        <dbReference type="EMBL" id="MCE2596198.1"/>
    </source>
</evidence>
<gene>
    <name evidence="13" type="ORF">K6Y31_15395</name>
</gene>
<evidence type="ECO:0000256" key="5">
    <source>
        <dbReference type="ARBA" id="ARBA00022519"/>
    </source>
</evidence>
<comment type="subcellular location">
    <subcellularLocation>
        <location evidence="1">Cell membrane</location>
        <topology evidence="1">Multi-pass membrane protein</topology>
    </subcellularLocation>
</comment>